<evidence type="ECO:0000313" key="11">
    <source>
        <dbReference type="EMBL" id="TYT74421.1"/>
    </source>
</evidence>
<dbReference type="Gene3D" id="1.20.1640.10">
    <property type="entry name" value="Multidrug efflux transporter AcrB transmembrane domain"/>
    <property type="match status" value="1"/>
</dbReference>
<keyword evidence="12" id="KW-1185">Reference proteome</keyword>
<dbReference type="EMBL" id="VDMB01000011">
    <property type="protein sequence ID" value="TYT74421.1"/>
    <property type="molecule type" value="Genomic_DNA"/>
</dbReference>
<feature type="transmembrane region" description="Helical" evidence="9">
    <location>
        <begin position="163"/>
        <end position="181"/>
    </location>
</feature>
<feature type="domain" description="Protein export membrane protein SecD/SecF C-terminal" evidence="10">
    <location>
        <begin position="119"/>
        <end position="172"/>
    </location>
</feature>
<dbReference type="InterPro" id="IPR022645">
    <property type="entry name" value="SecD/SecF_bac"/>
</dbReference>
<dbReference type="GO" id="GO:0065002">
    <property type="term" value="P:intracellular protein transmembrane transport"/>
    <property type="evidence" value="ECO:0007669"/>
    <property type="project" value="UniProtKB-UniRule"/>
</dbReference>
<evidence type="ECO:0000256" key="1">
    <source>
        <dbReference type="ARBA" id="ARBA00004651"/>
    </source>
</evidence>
<keyword evidence="5 9" id="KW-0653">Protein transport</keyword>
<feature type="transmembrane region" description="Helical" evidence="9">
    <location>
        <begin position="323"/>
        <end position="346"/>
    </location>
</feature>
<keyword evidence="2 9" id="KW-0813">Transport</keyword>
<gene>
    <name evidence="9 11" type="primary">secF</name>
    <name evidence="11" type="ORF">FIM25_09680</name>
</gene>
<dbReference type="AlphaFoldDB" id="A0A5S5MFB7"/>
<evidence type="ECO:0000256" key="5">
    <source>
        <dbReference type="ARBA" id="ARBA00022927"/>
    </source>
</evidence>
<accession>A0A5S5MFB7</accession>
<dbReference type="Proteomes" id="UP000321899">
    <property type="component" value="Unassembled WGS sequence"/>
</dbReference>
<evidence type="ECO:0000256" key="6">
    <source>
        <dbReference type="ARBA" id="ARBA00022989"/>
    </source>
</evidence>
<dbReference type="GO" id="GO:0015450">
    <property type="term" value="F:protein-transporting ATPase activity"/>
    <property type="evidence" value="ECO:0007669"/>
    <property type="project" value="InterPro"/>
</dbReference>
<dbReference type="Pfam" id="PF07549">
    <property type="entry name" value="Sec_GG"/>
    <property type="match status" value="1"/>
</dbReference>
<comment type="similarity">
    <text evidence="9">Belongs to the SecD/SecF family. SecF subfamily.</text>
</comment>
<feature type="transmembrane region" description="Helical" evidence="9">
    <location>
        <begin position="244"/>
        <end position="265"/>
    </location>
</feature>
<feature type="transmembrane region" description="Helical" evidence="9">
    <location>
        <begin position="18"/>
        <end position="36"/>
    </location>
</feature>
<dbReference type="Pfam" id="PF02355">
    <property type="entry name" value="SecD_SecF_C"/>
    <property type="match status" value="2"/>
</dbReference>
<evidence type="ECO:0000256" key="8">
    <source>
        <dbReference type="ARBA" id="ARBA00023136"/>
    </source>
</evidence>
<dbReference type="PANTHER" id="PTHR30081">
    <property type="entry name" value="PROTEIN-EXPORT MEMBRANE PROTEIN SEC"/>
    <property type="match status" value="1"/>
</dbReference>
<feature type="transmembrane region" description="Helical" evidence="9">
    <location>
        <begin position="216"/>
        <end position="238"/>
    </location>
</feature>
<keyword evidence="6 9" id="KW-1133">Transmembrane helix</keyword>
<dbReference type="InterPro" id="IPR005665">
    <property type="entry name" value="SecF_bac"/>
</dbReference>
<keyword evidence="4 9" id="KW-0812">Transmembrane</keyword>
<feature type="transmembrane region" description="Helical" evidence="9">
    <location>
        <begin position="187"/>
        <end position="209"/>
    </location>
</feature>
<dbReference type="HAMAP" id="MF_01464_B">
    <property type="entry name" value="SecF_B"/>
    <property type="match status" value="1"/>
</dbReference>
<dbReference type="PANTHER" id="PTHR30081:SF8">
    <property type="entry name" value="PROTEIN TRANSLOCASE SUBUNIT SECF"/>
    <property type="match status" value="1"/>
</dbReference>
<evidence type="ECO:0000256" key="2">
    <source>
        <dbReference type="ARBA" id="ARBA00022448"/>
    </source>
</evidence>
<dbReference type="InterPro" id="IPR022813">
    <property type="entry name" value="SecD/SecF_arch_bac"/>
</dbReference>
<keyword evidence="7 9" id="KW-0811">Translocation</keyword>
<evidence type="ECO:0000256" key="9">
    <source>
        <dbReference type="HAMAP-Rule" id="MF_01464"/>
    </source>
</evidence>
<evidence type="ECO:0000259" key="10">
    <source>
        <dbReference type="Pfam" id="PF02355"/>
    </source>
</evidence>
<proteinExistence type="inferred from homology"/>
<feature type="domain" description="Protein export membrane protein SecD/SecF C-terminal" evidence="10">
    <location>
        <begin position="197"/>
        <end position="348"/>
    </location>
</feature>
<evidence type="ECO:0000256" key="4">
    <source>
        <dbReference type="ARBA" id="ARBA00022692"/>
    </source>
</evidence>
<reference evidence="11 12" key="1">
    <citation type="submission" date="2019-06" db="EMBL/GenBank/DDBJ databases">
        <title>Desulfobotulus mexicanus sp. nov., a novel sulfate-reducing bacterium isolated from the sediment of an alkaline crater lake in Mexico.</title>
        <authorList>
            <person name="Hirschler-Rea A."/>
        </authorList>
    </citation>
    <scope>NUCLEOTIDE SEQUENCE [LARGE SCALE GENOMIC DNA]</scope>
    <source>
        <strain evidence="11 12">PAR22N</strain>
    </source>
</reference>
<comment type="caution">
    <text evidence="11">The sequence shown here is derived from an EMBL/GenBank/DDBJ whole genome shotgun (WGS) entry which is preliminary data.</text>
</comment>
<comment type="function">
    <text evidence="9">Part of the Sec protein translocase complex. Interacts with the SecYEG preprotein conducting channel. SecDF uses the proton motive force (PMF) to complete protein translocation after the ATP-dependent function of SecA.</text>
</comment>
<dbReference type="InterPro" id="IPR048634">
    <property type="entry name" value="SecD_SecF_C"/>
</dbReference>
<organism evidence="11 12">
    <name type="scientific">Desulfobotulus mexicanus</name>
    <dbReference type="NCBI Taxonomy" id="2586642"/>
    <lineage>
        <taxon>Bacteria</taxon>
        <taxon>Pseudomonadati</taxon>
        <taxon>Thermodesulfobacteriota</taxon>
        <taxon>Desulfobacteria</taxon>
        <taxon>Desulfobacterales</taxon>
        <taxon>Desulfobacteraceae</taxon>
        <taxon>Desulfobotulus</taxon>
    </lineage>
</organism>
<evidence type="ECO:0000256" key="7">
    <source>
        <dbReference type="ARBA" id="ARBA00023010"/>
    </source>
</evidence>
<name>A0A5S5MFB7_9BACT</name>
<evidence type="ECO:0000256" key="3">
    <source>
        <dbReference type="ARBA" id="ARBA00022475"/>
    </source>
</evidence>
<dbReference type="GO" id="GO:0005886">
    <property type="term" value="C:plasma membrane"/>
    <property type="evidence" value="ECO:0007669"/>
    <property type="project" value="UniProtKB-SubCell"/>
</dbReference>
<dbReference type="PRINTS" id="PR01755">
    <property type="entry name" value="SECFTRNLCASE"/>
</dbReference>
<feature type="transmembrane region" description="Helical" evidence="9">
    <location>
        <begin position="296"/>
        <end position="317"/>
    </location>
</feature>
<sequence>MQIIKPGTNIDFIGKRKAAMILSAAMILFSIFSLILHKGPRYGVDFAGGTQILVSFQEAVDMGQVHSTLDQMGLGNATVQESREGRSYLLQIRTIQTFDADSGILMELPRRLHETTGLGAEILSIDMVGPQISKDLRSQALYALFYALLFITVYISGRFEMKWMLSAAVAGVFVSVVYLFPQIMENLFRISLPIPLLILTALILSFLVFWKLGLAYALGAGIALLHDVIITIGLFSVLDIEFNLPIIAAILTIMGYSLNDTIIIFDRVRENLASRGKKTFAAILNQSINETLSRTIITSGTTLLVLITLFILGGGIIHDFSRALLVGVVVGTYSSIFVACPILLFLHKKQGI</sequence>
<dbReference type="InterPro" id="IPR022646">
    <property type="entry name" value="SecD/SecF_CS"/>
</dbReference>
<feature type="transmembrane region" description="Helical" evidence="9">
    <location>
        <begin position="139"/>
        <end position="156"/>
    </location>
</feature>
<comment type="subunit">
    <text evidence="9">Forms a complex with SecD. Part of the essential Sec protein translocation apparatus which comprises SecA, SecYEG and auxiliary proteins SecDF. Other proteins may also be involved.</text>
</comment>
<dbReference type="SUPFAM" id="SSF82866">
    <property type="entry name" value="Multidrug efflux transporter AcrB transmembrane domain"/>
    <property type="match status" value="1"/>
</dbReference>
<comment type="subcellular location">
    <subcellularLocation>
        <location evidence="1 9">Cell membrane</location>
        <topology evidence="1 9">Multi-pass membrane protein</topology>
    </subcellularLocation>
</comment>
<keyword evidence="8 9" id="KW-0472">Membrane</keyword>
<dbReference type="OrthoDB" id="9774769at2"/>
<dbReference type="NCBIfam" id="TIGR00966">
    <property type="entry name" value="transloc_SecF"/>
    <property type="match status" value="1"/>
</dbReference>
<evidence type="ECO:0000313" key="12">
    <source>
        <dbReference type="Proteomes" id="UP000321899"/>
    </source>
</evidence>
<comment type="caution">
    <text evidence="9">Lacks conserved residue(s) required for the propagation of feature annotation.</text>
</comment>
<protein>
    <recommendedName>
        <fullName evidence="9">Protein-export membrane protein SecF</fullName>
    </recommendedName>
</protein>
<dbReference type="GO" id="GO:0043952">
    <property type="term" value="P:protein transport by the Sec complex"/>
    <property type="evidence" value="ECO:0007669"/>
    <property type="project" value="UniProtKB-UniRule"/>
</dbReference>
<dbReference type="RefSeq" id="WP_139448695.1">
    <property type="nucleotide sequence ID" value="NZ_VDMB01000011.1"/>
</dbReference>
<keyword evidence="3 9" id="KW-1003">Cell membrane</keyword>
<dbReference type="GO" id="GO:0006605">
    <property type="term" value="P:protein targeting"/>
    <property type="evidence" value="ECO:0007669"/>
    <property type="project" value="UniProtKB-UniRule"/>
</dbReference>